<reference evidence="5" key="1">
    <citation type="journal article" date="2019" name="Int. J. Syst. Evol. Microbiol.">
        <title>The Global Catalogue of Microorganisms (GCM) 10K type strain sequencing project: providing services to taxonomists for standard genome sequencing and annotation.</title>
        <authorList>
            <consortium name="The Broad Institute Genomics Platform"/>
            <consortium name="The Broad Institute Genome Sequencing Center for Infectious Disease"/>
            <person name="Wu L."/>
            <person name="Ma J."/>
        </authorList>
    </citation>
    <scope>NUCLEOTIDE SEQUENCE [LARGE SCALE GENOMIC DNA]</scope>
    <source>
        <strain evidence="5">JCM 18302</strain>
    </source>
</reference>
<comment type="caution">
    <text evidence="4">The sequence shown here is derived from an EMBL/GenBank/DDBJ whole genome shotgun (WGS) entry which is preliminary data.</text>
</comment>
<sequence length="441" mass="49021">MQPVPGPRLPSALQTVLVWCLPRWFLDRCHRRYGDVFAVYAAPTGTLVYLADPDDIRTVFAGDPETYRAGEANAVLGGVLGESSVLLLDGAQHRERRRQMLPPFHRDAVRRQAEQMAEIAAADVATWPLGREFPVAPRMAAITLEVILRIVIGSRDERRLDALRRALPPVVNTGLLEAAAMVHRPLLHHWPWRGVRRARAEADRLLRAEIADRRADPELAERTDVLAMLVRSTDMTDTELRDQLMTLLMAGHETTATALSWTLERLVRHPDALTRAVRAADGAEDGDEYLDAVVRESLRVRPVIFDVVRELAAPAEVAGHRLPAGVTVVPAIGLVQRSARQYPDPLRFDPDRMVGATLTPTTWLPFGGGARRCLGATFAQVEMRVVLREILRSVELAPTTARSERQRAKHVTLVPHRGARIRVLARRRSERALPAAVSGHA</sequence>
<dbReference type="PANTHER" id="PTHR24305:SF166">
    <property type="entry name" value="CYTOCHROME P450 12A4, MITOCHONDRIAL-RELATED"/>
    <property type="match status" value="1"/>
</dbReference>
<evidence type="ECO:0000256" key="2">
    <source>
        <dbReference type="ARBA" id="ARBA00010617"/>
    </source>
</evidence>
<comment type="similarity">
    <text evidence="2 3">Belongs to the cytochrome P450 family.</text>
</comment>
<dbReference type="InterPro" id="IPR050121">
    <property type="entry name" value="Cytochrome_P450_monoxygenase"/>
</dbReference>
<dbReference type="Proteomes" id="UP001500804">
    <property type="component" value="Unassembled WGS sequence"/>
</dbReference>
<keyword evidence="3" id="KW-0349">Heme</keyword>
<evidence type="ECO:0000313" key="4">
    <source>
        <dbReference type="EMBL" id="GAA5121332.1"/>
    </source>
</evidence>
<dbReference type="RefSeq" id="WP_345605654.1">
    <property type="nucleotide sequence ID" value="NZ_BAABJO010000009.1"/>
</dbReference>
<evidence type="ECO:0000313" key="5">
    <source>
        <dbReference type="Proteomes" id="UP001500804"/>
    </source>
</evidence>
<dbReference type="PRINTS" id="PR00463">
    <property type="entry name" value="EP450I"/>
</dbReference>
<dbReference type="CDD" id="cd11053">
    <property type="entry name" value="CYP110-like"/>
    <property type="match status" value="1"/>
</dbReference>
<dbReference type="PANTHER" id="PTHR24305">
    <property type="entry name" value="CYTOCHROME P450"/>
    <property type="match status" value="1"/>
</dbReference>
<dbReference type="Gene3D" id="1.10.630.10">
    <property type="entry name" value="Cytochrome P450"/>
    <property type="match status" value="1"/>
</dbReference>
<name>A0ABP9NLU5_9PSEU</name>
<keyword evidence="3" id="KW-0408">Iron</keyword>
<organism evidence="4 5">
    <name type="scientific">Pseudonocardia adelaidensis</name>
    <dbReference type="NCBI Taxonomy" id="648754"/>
    <lineage>
        <taxon>Bacteria</taxon>
        <taxon>Bacillati</taxon>
        <taxon>Actinomycetota</taxon>
        <taxon>Actinomycetes</taxon>
        <taxon>Pseudonocardiales</taxon>
        <taxon>Pseudonocardiaceae</taxon>
        <taxon>Pseudonocardia</taxon>
    </lineage>
</organism>
<keyword evidence="3" id="KW-0479">Metal-binding</keyword>
<dbReference type="Pfam" id="PF00067">
    <property type="entry name" value="p450"/>
    <property type="match status" value="1"/>
</dbReference>
<evidence type="ECO:0000256" key="3">
    <source>
        <dbReference type="RuleBase" id="RU000461"/>
    </source>
</evidence>
<gene>
    <name evidence="4" type="ORF">GCM10023320_30030</name>
</gene>
<dbReference type="InterPro" id="IPR036396">
    <property type="entry name" value="Cyt_P450_sf"/>
</dbReference>
<dbReference type="EMBL" id="BAABJO010000009">
    <property type="protein sequence ID" value="GAA5121332.1"/>
    <property type="molecule type" value="Genomic_DNA"/>
</dbReference>
<keyword evidence="3" id="KW-0503">Monooxygenase</keyword>
<dbReference type="PRINTS" id="PR00385">
    <property type="entry name" value="P450"/>
</dbReference>
<evidence type="ECO:0000256" key="1">
    <source>
        <dbReference type="ARBA" id="ARBA00001971"/>
    </source>
</evidence>
<proteinExistence type="inferred from homology"/>
<keyword evidence="5" id="KW-1185">Reference proteome</keyword>
<accession>A0ABP9NLU5</accession>
<dbReference type="SUPFAM" id="SSF48264">
    <property type="entry name" value="Cytochrome P450"/>
    <property type="match status" value="1"/>
</dbReference>
<keyword evidence="3" id="KW-0560">Oxidoreductase</keyword>
<dbReference type="InterPro" id="IPR001128">
    <property type="entry name" value="Cyt_P450"/>
</dbReference>
<dbReference type="InterPro" id="IPR017972">
    <property type="entry name" value="Cyt_P450_CS"/>
</dbReference>
<protein>
    <submittedName>
        <fullName evidence="4">Cytochrome P450</fullName>
    </submittedName>
</protein>
<comment type="cofactor">
    <cofactor evidence="1">
        <name>heme</name>
        <dbReference type="ChEBI" id="CHEBI:30413"/>
    </cofactor>
</comment>
<dbReference type="InterPro" id="IPR002401">
    <property type="entry name" value="Cyt_P450_E_grp-I"/>
</dbReference>
<dbReference type="PROSITE" id="PS00086">
    <property type="entry name" value="CYTOCHROME_P450"/>
    <property type="match status" value="1"/>
</dbReference>